<protein>
    <submittedName>
        <fullName evidence="3">E3 ubiquitin-protein ligase UPL1-like</fullName>
    </submittedName>
</protein>
<evidence type="ECO:0000313" key="3">
    <source>
        <dbReference type="RefSeq" id="XP_027187164.1"/>
    </source>
</evidence>
<sequence>MMDQFLFDLLQPPKIRFFINSVTAVPLEEIQEPLKPFTWEFDKGDFHHWVDLFNHFGSFFEKYVKPRKDLQIDDNFLDSDPPFPTEAVLQILRVIRIVLDNCSNKHFYSSYEDEKQTRTEDENRNTKTVTNNEEEDGDQQ</sequence>
<organism evidence="2 3">
    <name type="scientific">Cicer arietinum</name>
    <name type="common">Chickpea</name>
    <name type="synonym">Garbanzo</name>
    <dbReference type="NCBI Taxonomy" id="3827"/>
    <lineage>
        <taxon>Eukaryota</taxon>
        <taxon>Viridiplantae</taxon>
        <taxon>Streptophyta</taxon>
        <taxon>Embryophyta</taxon>
        <taxon>Tracheophyta</taxon>
        <taxon>Spermatophyta</taxon>
        <taxon>Magnoliopsida</taxon>
        <taxon>eudicotyledons</taxon>
        <taxon>Gunneridae</taxon>
        <taxon>Pentapetalae</taxon>
        <taxon>rosids</taxon>
        <taxon>fabids</taxon>
        <taxon>Fabales</taxon>
        <taxon>Fabaceae</taxon>
        <taxon>Papilionoideae</taxon>
        <taxon>50 kb inversion clade</taxon>
        <taxon>NPAAA clade</taxon>
        <taxon>Hologalegina</taxon>
        <taxon>IRL clade</taxon>
        <taxon>Cicereae</taxon>
        <taxon>Cicer</taxon>
    </lineage>
</organism>
<feature type="region of interest" description="Disordered" evidence="1">
    <location>
        <begin position="111"/>
        <end position="140"/>
    </location>
</feature>
<dbReference type="OrthoDB" id="8068875at2759"/>
<accession>A0A3Q7X029</accession>
<proteinExistence type="predicted"/>
<reference evidence="3" key="2">
    <citation type="submission" date="2025-08" db="UniProtKB">
        <authorList>
            <consortium name="RefSeq"/>
        </authorList>
    </citation>
    <scope>IDENTIFICATION</scope>
    <source>
        <tissue evidence="3">Etiolated seedlings</tissue>
    </source>
</reference>
<dbReference type="KEGG" id="cam:113784997"/>
<feature type="compositionally biased region" description="Basic and acidic residues" evidence="1">
    <location>
        <begin position="112"/>
        <end position="125"/>
    </location>
</feature>
<dbReference type="STRING" id="3827.A0A3Q7X029"/>
<dbReference type="GeneID" id="113784997"/>
<dbReference type="RefSeq" id="XP_027187164.1">
    <property type="nucleotide sequence ID" value="XM_027331363.1"/>
</dbReference>
<dbReference type="Proteomes" id="UP000087171">
    <property type="component" value="Chromosome Ca1"/>
</dbReference>
<reference evidence="2" key="1">
    <citation type="journal article" date="2013" name="Nat. Biotechnol.">
        <title>Draft genome sequence of chickpea (Cicer arietinum) provides a resource for trait improvement.</title>
        <authorList>
            <person name="Varshney R.K."/>
            <person name="Song C."/>
            <person name="Saxena R.K."/>
            <person name="Azam S."/>
            <person name="Yu S."/>
            <person name="Sharpe A.G."/>
            <person name="Cannon S."/>
            <person name="Baek J."/>
            <person name="Rosen B.D."/>
            <person name="Tar'an B."/>
            <person name="Millan T."/>
            <person name="Zhang X."/>
            <person name="Ramsay L.D."/>
            <person name="Iwata A."/>
            <person name="Wang Y."/>
            <person name="Nelson W."/>
            <person name="Farmer A.D."/>
            <person name="Gaur P.M."/>
            <person name="Soderlund C."/>
            <person name="Penmetsa R.V."/>
            <person name="Xu C."/>
            <person name="Bharti A.K."/>
            <person name="He W."/>
            <person name="Winter P."/>
            <person name="Zhao S."/>
            <person name="Hane J.K."/>
            <person name="Carrasquilla-Garcia N."/>
            <person name="Condie J.A."/>
            <person name="Upadhyaya H.D."/>
            <person name="Luo M.C."/>
            <person name="Thudi M."/>
            <person name="Gowda C.L."/>
            <person name="Singh N.P."/>
            <person name="Lichtenzveig J."/>
            <person name="Gali K.K."/>
            <person name="Rubio J."/>
            <person name="Nadarajan N."/>
            <person name="Dolezel J."/>
            <person name="Bansal K.C."/>
            <person name="Xu X."/>
            <person name="Edwards D."/>
            <person name="Zhang G."/>
            <person name="Kahl G."/>
            <person name="Gil J."/>
            <person name="Singh K.B."/>
            <person name="Datta S.K."/>
            <person name="Jackson S.A."/>
            <person name="Wang J."/>
            <person name="Cook D.R."/>
        </authorList>
    </citation>
    <scope>NUCLEOTIDE SEQUENCE [LARGE SCALE GENOMIC DNA]</scope>
    <source>
        <strain evidence="2">cv. CDC Frontier</strain>
    </source>
</reference>
<dbReference type="AlphaFoldDB" id="A0A3Q7X029"/>
<name>A0A3Q7X029_CICAR</name>
<evidence type="ECO:0000313" key="2">
    <source>
        <dbReference type="Proteomes" id="UP000087171"/>
    </source>
</evidence>
<keyword evidence="2" id="KW-1185">Reference proteome</keyword>
<gene>
    <name evidence="3" type="primary">LOC113784997</name>
</gene>
<evidence type="ECO:0000256" key="1">
    <source>
        <dbReference type="SAM" id="MobiDB-lite"/>
    </source>
</evidence>